<dbReference type="AlphaFoldDB" id="A0AAP9RBY4"/>
<protein>
    <submittedName>
        <fullName evidence="2">Uncharacterized protein</fullName>
    </submittedName>
</protein>
<keyword evidence="1" id="KW-0472">Membrane</keyword>
<keyword evidence="1" id="KW-0812">Transmembrane</keyword>
<dbReference type="EMBL" id="CP040626">
    <property type="protein sequence ID" value="QMW89734.1"/>
    <property type="molecule type" value="Genomic_DNA"/>
</dbReference>
<keyword evidence="1" id="KW-1133">Transmembrane helix</keyword>
<dbReference type="Proteomes" id="UP000515243">
    <property type="component" value="Chromosome 1"/>
</dbReference>
<gene>
    <name evidence="2" type="ORF">FF104_01895</name>
</gene>
<proteinExistence type="predicted"/>
<organism evidence="2 3">
    <name type="scientific">Clostridium butyricum</name>
    <dbReference type="NCBI Taxonomy" id="1492"/>
    <lineage>
        <taxon>Bacteria</taxon>
        <taxon>Bacillati</taxon>
        <taxon>Bacillota</taxon>
        <taxon>Clostridia</taxon>
        <taxon>Eubacteriales</taxon>
        <taxon>Clostridiaceae</taxon>
        <taxon>Clostridium</taxon>
    </lineage>
</organism>
<feature type="transmembrane region" description="Helical" evidence="1">
    <location>
        <begin position="12"/>
        <end position="30"/>
    </location>
</feature>
<dbReference type="RefSeq" id="WP_035762015.1">
    <property type="nucleotide sequence ID" value="NZ_BKBD01000033.1"/>
</dbReference>
<dbReference type="GeneID" id="92942869"/>
<evidence type="ECO:0000313" key="2">
    <source>
        <dbReference type="EMBL" id="QMW89734.1"/>
    </source>
</evidence>
<sequence length="87" mass="9959">MFKSNKIKIIKILPIIICIILQIVSISIRAPKINNENYKNSDATYHVLLTMKAYDETPYSVHKFLPIVSLGGAMDKEIKWRATIPDK</sequence>
<name>A0AAP9RBY4_CLOBU</name>
<evidence type="ECO:0000313" key="3">
    <source>
        <dbReference type="Proteomes" id="UP000515243"/>
    </source>
</evidence>
<accession>A0AAP9RBY4</accession>
<evidence type="ECO:0000256" key="1">
    <source>
        <dbReference type="SAM" id="Phobius"/>
    </source>
</evidence>
<reference evidence="2 3" key="1">
    <citation type="submission" date="2019-05" db="EMBL/GenBank/DDBJ databases">
        <authorList>
            <person name="Schori C."/>
            <person name="Ahrens C."/>
        </authorList>
    </citation>
    <scope>NUCLEOTIDE SEQUENCE [LARGE SCALE GENOMIC DNA]</scope>
    <source>
        <strain evidence="2 3">DSM 10702</strain>
    </source>
</reference>